<dbReference type="Proteomes" id="UP001593940">
    <property type="component" value="Unassembled WGS sequence"/>
</dbReference>
<feature type="domain" description="Phasin" evidence="2">
    <location>
        <begin position="176"/>
        <end position="253"/>
    </location>
</feature>
<comment type="caution">
    <text evidence="3">The sequence shown here is derived from an EMBL/GenBank/DDBJ whole genome shotgun (WGS) entry which is preliminary data.</text>
</comment>
<organism evidence="3 4">
    <name type="scientific">Microvirga arabica</name>
    <dbReference type="NCBI Taxonomy" id="1128671"/>
    <lineage>
        <taxon>Bacteria</taxon>
        <taxon>Pseudomonadati</taxon>
        <taxon>Pseudomonadota</taxon>
        <taxon>Alphaproteobacteria</taxon>
        <taxon>Hyphomicrobiales</taxon>
        <taxon>Methylobacteriaceae</taxon>
        <taxon>Microvirga</taxon>
    </lineage>
</organism>
<reference evidence="3 4" key="1">
    <citation type="submission" date="2024-09" db="EMBL/GenBank/DDBJ databases">
        <title>Nodulacao em especies de Leguminosae Basais da Amazonia e Caracterizacao dos Rizobios e Bacterias Associadas aos Nodulos.</title>
        <authorList>
            <person name="Jambeiro I.C.A."/>
            <person name="Lopes I.S."/>
            <person name="Aguiar E.R.G.R."/>
            <person name="Santos A.F.J."/>
            <person name="Dos Santos J.M.F."/>
            <person name="Gross E."/>
        </authorList>
    </citation>
    <scope>NUCLEOTIDE SEQUENCE [LARGE SCALE GENOMIC DNA]</scope>
    <source>
        <strain evidence="3 4">BRUESC1165</strain>
    </source>
</reference>
<dbReference type="Pfam" id="PF01814">
    <property type="entry name" value="Hemerythrin"/>
    <property type="match status" value="1"/>
</dbReference>
<dbReference type="Gene3D" id="1.20.120.520">
    <property type="entry name" value="nmb1532 protein domain like"/>
    <property type="match status" value="1"/>
</dbReference>
<evidence type="ECO:0000313" key="4">
    <source>
        <dbReference type="Proteomes" id="UP001593940"/>
    </source>
</evidence>
<sequence>MPAKHFSQTPPDKANDLFDKILATSDTATKTRERLFTDLKDELELLASLQEQHLFPILQRHGMQDLLSASMSDNEETASLLGELERMQKSSGDFLGKVAELRKAFQRHIRDDRKQLLPAVLEVLSDEEAQAVAEQVEDELAHLSDAKQVEPRAPVAMNPLARRSLDGVDDVVRLGTDSAHTVATSVQDLSQECLRMSQKRLQTNLDGWSKLAECRSLQDLTRTQASLMQDNLELTLQNSFRLADLAVKLAEKTAWYGNAGRTAASAASLRKPV</sequence>
<evidence type="ECO:0000313" key="3">
    <source>
        <dbReference type="EMBL" id="MFC1456642.1"/>
    </source>
</evidence>
<dbReference type="Pfam" id="PF09361">
    <property type="entry name" value="Phasin_2"/>
    <property type="match status" value="1"/>
</dbReference>
<dbReference type="PANTHER" id="PTHR35585:SF1">
    <property type="entry name" value="HHE DOMAIN PROTEIN (AFU_ORTHOLOGUE AFUA_4G00730)"/>
    <property type="match status" value="1"/>
</dbReference>
<name>A0ABV6Y5T4_9HYPH</name>
<dbReference type="RefSeq" id="WP_377029337.1">
    <property type="nucleotide sequence ID" value="NZ_JBHOMY010000022.1"/>
</dbReference>
<feature type="domain" description="Hemerythrin-like" evidence="1">
    <location>
        <begin position="16"/>
        <end position="119"/>
    </location>
</feature>
<dbReference type="InterPro" id="IPR018968">
    <property type="entry name" value="Phasin"/>
</dbReference>
<protein>
    <submittedName>
        <fullName evidence="3">Phasin family protein</fullName>
    </submittedName>
</protein>
<evidence type="ECO:0000259" key="2">
    <source>
        <dbReference type="Pfam" id="PF09361"/>
    </source>
</evidence>
<accession>A0ABV6Y5T4</accession>
<proteinExistence type="predicted"/>
<keyword evidence="4" id="KW-1185">Reference proteome</keyword>
<dbReference type="InterPro" id="IPR012312">
    <property type="entry name" value="Hemerythrin-like"/>
</dbReference>
<gene>
    <name evidence="3" type="ORF">ACETIH_07940</name>
</gene>
<evidence type="ECO:0000259" key="1">
    <source>
        <dbReference type="Pfam" id="PF01814"/>
    </source>
</evidence>
<dbReference type="EMBL" id="JBHOMY010000022">
    <property type="protein sequence ID" value="MFC1456642.1"/>
    <property type="molecule type" value="Genomic_DNA"/>
</dbReference>
<dbReference type="PANTHER" id="PTHR35585">
    <property type="entry name" value="HHE DOMAIN PROTEIN (AFU_ORTHOLOGUE AFUA_4G00730)"/>
    <property type="match status" value="1"/>
</dbReference>